<evidence type="ECO:0000256" key="6">
    <source>
        <dbReference type="ARBA" id="ARBA00047356"/>
    </source>
</evidence>
<dbReference type="FunFam" id="3.40.50.300:FF:000016">
    <property type="entry name" value="Oligopeptide ABC transporter ATP-binding component"/>
    <property type="match status" value="2"/>
</dbReference>
<evidence type="ECO:0000259" key="9">
    <source>
        <dbReference type="PROSITE" id="PS50893"/>
    </source>
</evidence>
<evidence type="ECO:0000256" key="7">
    <source>
        <dbReference type="ARBA" id="ARBA00058018"/>
    </source>
</evidence>
<dbReference type="PANTHER" id="PTHR43776">
    <property type="entry name" value="TRANSPORT ATP-BINDING PROTEIN"/>
    <property type="match status" value="1"/>
</dbReference>
<dbReference type="Pfam" id="PF08352">
    <property type="entry name" value="oligo_HPY"/>
    <property type="match status" value="2"/>
</dbReference>
<evidence type="ECO:0000256" key="1">
    <source>
        <dbReference type="ARBA" id="ARBA00005417"/>
    </source>
</evidence>
<dbReference type="InterPro" id="IPR013563">
    <property type="entry name" value="Oligopep_ABC_C"/>
</dbReference>
<accession>N6W429</accession>
<evidence type="ECO:0000256" key="4">
    <source>
        <dbReference type="ARBA" id="ARBA00022840"/>
    </source>
</evidence>
<evidence type="ECO:0000256" key="8">
    <source>
        <dbReference type="ARBA" id="ARBA00065473"/>
    </source>
</evidence>
<dbReference type="SMART" id="SM00382">
    <property type="entry name" value="AAA"/>
    <property type="match status" value="2"/>
</dbReference>
<dbReference type="PANTHER" id="PTHR43776:SF7">
    <property type="entry name" value="D,D-DIPEPTIDE TRANSPORT ATP-BINDING PROTEIN DDPF-RELATED"/>
    <property type="match status" value="1"/>
</dbReference>
<keyword evidence="3" id="KW-0547">Nucleotide-binding</keyword>
<dbReference type="InterPro" id="IPR027417">
    <property type="entry name" value="P-loop_NTPase"/>
</dbReference>
<feature type="domain" description="ABC transporter" evidence="9">
    <location>
        <begin position="297"/>
        <end position="536"/>
    </location>
</feature>
<dbReference type="PROSITE" id="PS00211">
    <property type="entry name" value="ABC_TRANSPORTER_1"/>
    <property type="match status" value="1"/>
</dbReference>
<comment type="subunit">
    <text evidence="8">The complex is composed of two ATP-binding proteins (DppD and DppF), two transmembrane proteins (DppB and DppC) and a solute-binding protein (DppA1-A5). Five orthologous SBPs (DppA1-A5) are present in P.aeruginosa, which increases the substrate specificity of the DppBCDF transporter.</text>
</comment>
<comment type="function">
    <text evidence="7">Part of the ABC transporter DppABCDF involved in the uptake of various di/tripeptides. Is also involved in the uptake of phaseolotoxin, a toxic tripeptide inhibiting the enzyme ornithine carbamoyltransferase. Responsible for energy coupling to the transport system.</text>
</comment>
<dbReference type="InterPro" id="IPR050319">
    <property type="entry name" value="ABC_transp_ATP-bind"/>
</dbReference>
<evidence type="ECO:0000313" key="11">
    <source>
        <dbReference type="Proteomes" id="UP000013165"/>
    </source>
</evidence>
<feature type="domain" description="ABC transporter" evidence="9">
    <location>
        <begin position="16"/>
        <end position="264"/>
    </location>
</feature>
<dbReference type="CDD" id="cd03257">
    <property type="entry name" value="ABC_NikE_OppD_transporters"/>
    <property type="match status" value="2"/>
</dbReference>
<keyword evidence="2" id="KW-0813">Transport</keyword>
<organism evidence="10 11">
    <name type="scientific">Marinobacter nanhaiticus D15-8W</name>
    <dbReference type="NCBI Taxonomy" id="626887"/>
    <lineage>
        <taxon>Bacteria</taxon>
        <taxon>Pseudomonadati</taxon>
        <taxon>Pseudomonadota</taxon>
        <taxon>Gammaproteobacteria</taxon>
        <taxon>Pseudomonadales</taxon>
        <taxon>Marinobacteraceae</taxon>
        <taxon>Marinobacter</taxon>
    </lineage>
</organism>
<comment type="catalytic activity">
    <reaction evidence="6">
        <text>a dipeptide(out) + ATP + H2O = a dipeptide(in) + ADP + phosphate + H(+)</text>
        <dbReference type="Rhea" id="RHEA:23120"/>
        <dbReference type="ChEBI" id="CHEBI:15377"/>
        <dbReference type="ChEBI" id="CHEBI:15378"/>
        <dbReference type="ChEBI" id="CHEBI:30616"/>
        <dbReference type="ChEBI" id="CHEBI:43474"/>
        <dbReference type="ChEBI" id="CHEBI:90799"/>
        <dbReference type="ChEBI" id="CHEBI:456216"/>
        <dbReference type="EC" id="7.4.2.9"/>
    </reaction>
</comment>
<dbReference type="PROSITE" id="PS50893">
    <property type="entry name" value="ABC_TRANSPORTER_2"/>
    <property type="match status" value="2"/>
</dbReference>
<dbReference type="EMBL" id="APLQ01000003">
    <property type="protein sequence ID" value="ENO17270.1"/>
    <property type="molecule type" value="Genomic_DNA"/>
</dbReference>
<keyword evidence="11" id="KW-1185">Reference proteome</keyword>
<dbReference type="RefSeq" id="WP_004578735.1">
    <property type="nucleotide sequence ID" value="NZ_AP028878.1"/>
</dbReference>
<name>N6W429_9GAMM</name>
<evidence type="ECO:0000256" key="2">
    <source>
        <dbReference type="ARBA" id="ARBA00022448"/>
    </source>
</evidence>
<dbReference type="EC" id="7.4.2.9" evidence="5"/>
<proteinExistence type="inferred from homology"/>
<dbReference type="Proteomes" id="UP000013165">
    <property type="component" value="Unassembled WGS sequence"/>
</dbReference>
<evidence type="ECO:0000256" key="3">
    <source>
        <dbReference type="ARBA" id="ARBA00022741"/>
    </source>
</evidence>
<dbReference type="InterPro" id="IPR003593">
    <property type="entry name" value="AAA+_ATPase"/>
</dbReference>
<dbReference type="eggNOG" id="COG4172">
    <property type="taxonomic scope" value="Bacteria"/>
</dbReference>
<evidence type="ECO:0000313" key="10">
    <source>
        <dbReference type="EMBL" id="ENO17270.1"/>
    </source>
</evidence>
<dbReference type="GO" id="GO:0055085">
    <property type="term" value="P:transmembrane transport"/>
    <property type="evidence" value="ECO:0007669"/>
    <property type="project" value="UniProtKB-ARBA"/>
</dbReference>
<dbReference type="STRING" id="626887.J057_00415"/>
<sequence length="588" mass="65377">MSAPVTTERDKPLLSVEKLSIEFGQGPNRKRVVDDLSFSLGRSQTLCIAGESGSGKSLSALAIMGLLPKLARTPSGAIIYGDNDLLSLPDKQMQRLRGREIGMIFQEPMTSLNPTMRIGSQMMETVKRHRIARGDKAWRHIKAMMDAVKIPKVDERLSQYPHELSGGLRQRVMIAMAMLCSPKVLIADEPTTALDVTIQAQILELIRELQREYGTAVLMITHDMGVVAEMADNVVVMNRGIVEETAPVEKIFTAPNAAYTRKLLAAVPRLGTAQPIEAKSSRPVVLEVENLRVHYPVRRKKLFEPPREVVAVDNISFELHQGETLGIVGESGCGKSTTGRALMNMLDFDGRVRVLGTDIHGLRGERLRQVRQDIQMIFQDPYAALNPRKNIEELVGEPLLIHGRGNTEQRREMVAQLLRQVGLPEADALTRYPHQFSGGQRQRICIARALALKPKIIVSDEPVSALDVSVQAQVLELLESLQQEHDLSYIFISHDMAVVERLCHRVAVMFAGRILEMGSREQVLGNPRHPYTQRLLSAVPIPALDSKRDFASLLEQLETPDPIKPKGHSAPPLRYAQPEEGHFVALEA</sequence>
<dbReference type="NCBIfam" id="NF008453">
    <property type="entry name" value="PRK11308.1"/>
    <property type="match status" value="2"/>
</dbReference>
<dbReference type="GO" id="GO:0016887">
    <property type="term" value="F:ATP hydrolysis activity"/>
    <property type="evidence" value="ECO:0007669"/>
    <property type="project" value="InterPro"/>
</dbReference>
<dbReference type="InterPro" id="IPR003439">
    <property type="entry name" value="ABC_transporter-like_ATP-bd"/>
</dbReference>
<dbReference type="Gene3D" id="3.40.50.300">
    <property type="entry name" value="P-loop containing nucleotide triphosphate hydrolases"/>
    <property type="match status" value="2"/>
</dbReference>
<dbReference type="SUPFAM" id="SSF52540">
    <property type="entry name" value="P-loop containing nucleoside triphosphate hydrolases"/>
    <property type="match status" value="2"/>
</dbReference>
<protein>
    <recommendedName>
        <fullName evidence="5">ABC-type dipeptide transporter</fullName>
        <ecNumber evidence="5">7.4.2.9</ecNumber>
    </recommendedName>
</protein>
<comment type="caution">
    <text evidence="10">The sequence shown here is derived from an EMBL/GenBank/DDBJ whole genome shotgun (WGS) entry which is preliminary data.</text>
</comment>
<dbReference type="InterPro" id="IPR017871">
    <property type="entry name" value="ABC_transporter-like_CS"/>
</dbReference>
<evidence type="ECO:0000256" key="5">
    <source>
        <dbReference type="ARBA" id="ARBA00038852"/>
    </source>
</evidence>
<comment type="similarity">
    <text evidence="1">Belongs to the ABC transporter superfamily.</text>
</comment>
<dbReference type="AlphaFoldDB" id="N6W429"/>
<dbReference type="Pfam" id="PF00005">
    <property type="entry name" value="ABC_tran"/>
    <property type="match status" value="2"/>
</dbReference>
<dbReference type="PATRIC" id="fig|626887.3.peg.78"/>
<dbReference type="GO" id="GO:0015833">
    <property type="term" value="P:peptide transport"/>
    <property type="evidence" value="ECO:0007669"/>
    <property type="project" value="InterPro"/>
</dbReference>
<keyword evidence="4 10" id="KW-0067">ATP-binding</keyword>
<gene>
    <name evidence="10" type="ORF">J057_00415</name>
</gene>
<dbReference type="HOGENOM" id="CLU_000604_86_3_6"/>
<dbReference type="OrthoDB" id="9784450at2"/>
<reference evidence="10 11" key="1">
    <citation type="journal article" date="2013" name="Genome Announc.">
        <title>Genome Sequence of the Polycyclic Aromatic Hydrocarbon-Degrading Bacterium Strain Marinobacter nanhaiticus D15-8WT.</title>
        <authorList>
            <person name="Cui Z."/>
            <person name="Gao W."/>
            <person name="Li Q."/>
            <person name="Xu G."/>
            <person name="Zheng L."/>
        </authorList>
    </citation>
    <scope>NUCLEOTIDE SEQUENCE [LARGE SCALE GENOMIC DNA]</scope>
    <source>
        <strain evidence="10 11">D15-8W</strain>
    </source>
</reference>
<dbReference type="GO" id="GO:0005524">
    <property type="term" value="F:ATP binding"/>
    <property type="evidence" value="ECO:0007669"/>
    <property type="project" value="UniProtKB-KW"/>
</dbReference>
<dbReference type="NCBIfam" id="NF007739">
    <property type="entry name" value="PRK10419.1"/>
    <property type="match status" value="2"/>
</dbReference>